<proteinExistence type="inferred from homology"/>
<dbReference type="InterPro" id="IPR051636">
    <property type="entry name" value="Plant_LTP/defense-related"/>
</dbReference>
<dbReference type="CDD" id="cd01958">
    <property type="entry name" value="HPS_like"/>
    <property type="match status" value="1"/>
</dbReference>
<dbReference type="InterPro" id="IPR036312">
    <property type="entry name" value="Bifun_inhib/LTP/seed_sf"/>
</dbReference>
<dbReference type="AlphaFoldDB" id="A0AAN7H3F9"/>
<comment type="caution">
    <text evidence="4">The sequence shown here is derived from an EMBL/GenBank/DDBJ whole genome shotgun (WGS) entry which is preliminary data.</text>
</comment>
<gene>
    <name evidence="4" type="ORF">SAY87_015128</name>
</gene>
<dbReference type="FunFam" id="1.10.110.10:FF:000003">
    <property type="entry name" value="pEARLI1-like lipid transfer protein 1"/>
    <property type="match status" value="1"/>
</dbReference>
<dbReference type="InterPro" id="IPR027923">
    <property type="entry name" value="Hydrophob_seed_dom"/>
</dbReference>
<protein>
    <recommendedName>
        <fullName evidence="3">Bifunctional inhibitor/plant lipid transfer protein/seed storage helical domain-containing protein</fullName>
    </recommendedName>
</protein>
<evidence type="ECO:0000256" key="2">
    <source>
        <dbReference type="ARBA" id="ARBA00022729"/>
    </source>
</evidence>
<keyword evidence="2" id="KW-0732">Signal</keyword>
<dbReference type="PANTHER" id="PTHR31731">
    <property type="match status" value="1"/>
</dbReference>
<evidence type="ECO:0000313" key="4">
    <source>
        <dbReference type="EMBL" id="KAK4748542.1"/>
    </source>
</evidence>
<dbReference type="InterPro" id="IPR016140">
    <property type="entry name" value="Bifunc_inhib/LTP/seed_store"/>
</dbReference>
<dbReference type="EMBL" id="JAXIOK010000019">
    <property type="protein sequence ID" value="KAK4748542.1"/>
    <property type="molecule type" value="Genomic_DNA"/>
</dbReference>
<dbReference type="Gene3D" id="1.10.110.10">
    <property type="entry name" value="Plant lipid-transfer and hydrophobic proteins"/>
    <property type="match status" value="1"/>
</dbReference>
<reference evidence="4 5" key="1">
    <citation type="journal article" date="2023" name="Hortic Res">
        <title>Pangenome of water caltrop reveals structural variations and asymmetric subgenome divergence after allopolyploidization.</title>
        <authorList>
            <person name="Zhang X."/>
            <person name="Chen Y."/>
            <person name="Wang L."/>
            <person name="Yuan Y."/>
            <person name="Fang M."/>
            <person name="Shi L."/>
            <person name="Lu R."/>
            <person name="Comes H.P."/>
            <person name="Ma Y."/>
            <person name="Chen Y."/>
            <person name="Huang G."/>
            <person name="Zhou Y."/>
            <person name="Zheng Z."/>
            <person name="Qiu Y."/>
        </authorList>
    </citation>
    <scope>NUCLEOTIDE SEQUENCE [LARGE SCALE GENOMIC DNA]</scope>
    <source>
        <tissue evidence="4">Roots</tissue>
    </source>
</reference>
<dbReference type="SUPFAM" id="SSF47699">
    <property type="entry name" value="Bifunctional inhibitor/lipid-transfer protein/seed storage 2S albumin"/>
    <property type="match status" value="1"/>
</dbReference>
<feature type="domain" description="Bifunctional inhibitor/plant lipid transfer protein/seed storage helical" evidence="3">
    <location>
        <begin position="132"/>
        <end position="214"/>
    </location>
</feature>
<accession>A0AAN7H3F9</accession>
<dbReference type="Pfam" id="PF14547">
    <property type="entry name" value="Hydrophob_seed"/>
    <property type="match status" value="1"/>
</dbReference>
<dbReference type="SMART" id="SM00499">
    <property type="entry name" value="AAI"/>
    <property type="match status" value="1"/>
</dbReference>
<organism evidence="4 5">
    <name type="scientific">Trapa incisa</name>
    <dbReference type="NCBI Taxonomy" id="236973"/>
    <lineage>
        <taxon>Eukaryota</taxon>
        <taxon>Viridiplantae</taxon>
        <taxon>Streptophyta</taxon>
        <taxon>Embryophyta</taxon>
        <taxon>Tracheophyta</taxon>
        <taxon>Spermatophyta</taxon>
        <taxon>Magnoliopsida</taxon>
        <taxon>eudicotyledons</taxon>
        <taxon>Gunneridae</taxon>
        <taxon>Pentapetalae</taxon>
        <taxon>rosids</taxon>
        <taxon>malvids</taxon>
        <taxon>Myrtales</taxon>
        <taxon>Lythraceae</taxon>
        <taxon>Trapa</taxon>
    </lineage>
</organism>
<dbReference type="Proteomes" id="UP001345219">
    <property type="component" value="Chromosome 12"/>
</dbReference>
<name>A0AAN7H3F9_9MYRT</name>
<evidence type="ECO:0000313" key="5">
    <source>
        <dbReference type="Proteomes" id="UP001345219"/>
    </source>
</evidence>
<evidence type="ECO:0000256" key="1">
    <source>
        <dbReference type="ARBA" id="ARBA00008965"/>
    </source>
</evidence>
<sequence>MNPSSSHSPSAHLPLPGCASQFSPIHSPCIASCPFHAQEAEKIPKIWRKTQLPSAYKALYLLHLLHHCHFPQSWQVIMSPNSLASPATLFISFNLLILLSFVSSSYIPSSQTPCPPKTPKIPGHSQPAVPTCHYDTLKFGVCANLLNGLINVVVGTPPKTPCCSLLSGLADLEAAACLCTAIKANILGLNLDLPLSLSLLLNYCGKQVPYGFKCA</sequence>
<comment type="similarity">
    <text evidence="1">Belongs to the plant LTP family. PEARLI1 subfamily.</text>
</comment>
<keyword evidence="5" id="KW-1185">Reference proteome</keyword>
<evidence type="ECO:0000259" key="3">
    <source>
        <dbReference type="SMART" id="SM00499"/>
    </source>
</evidence>